<evidence type="ECO:0000256" key="1">
    <source>
        <dbReference type="PROSITE-ProRule" id="PRU00047"/>
    </source>
</evidence>
<evidence type="ECO:0000313" key="5">
    <source>
        <dbReference type="EMBL" id="SPD20395.1"/>
    </source>
</evidence>
<feature type="region of interest" description="Disordered" evidence="2">
    <location>
        <begin position="63"/>
        <end position="87"/>
    </location>
</feature>
<keyword evidence="1" id="KW-0862">Zinc</keyword>
<dbReference type="Pfam" id="PF00098">
    <property type="entry name" value="zf-CCHC"/>
    <property type="match status" value="1"/>
</dbReference>
<feature type="compositionally biased region" description="Polar residues" evidence="2">
    <location>
        <begin position="278"/>
        <end position="297"/>
    </location>
</feature>
<name>A0A2N9I7Z5_FAGSY</name>
<proteinExistence type="predicted"/>
<accession>A0A2N9I7Z5</accession>
<evidence type="ECO:0008006" key="6">
    <source>
        <dbReference type="Google" id="ProtNLM"/>
    </source>
</evidence>
<dbReference type="CDD" id="cd01647">
    <property type="entry name" value="RT_LTR"/>
    <property type="match status" value="1"/>
</dbReference>
<evidence type="ECO:0000259" key="3">
    <source>
        <dbReference type="PROSITE" id="PS50158"/>
    </source>
</evidence>
<dbReference type="InterPro" id="IPR001878">
    <property type="entry name" value="Znf_CCHC"/>
</dbReference>
<dbReference type="InterPro" id="IPR000477">
    <property type="entry name" value="RT_dom"/>
</dbReference>
<feature type="domain" description="CCHC-type" evidence="3">
    <location>
        <begin position="332"/>
        <end position="348"/>
    </location>
</feature>
<feature type="region of interest" description="Disordered" evidence="2">
    <location>
        <begin position="276"/>
        <end position="321"/>
    </location>
</feature>
<dbReference type="InterPro" id="IPR012337">
    <property type="entry name" value="RNaseH-like_sf"/>
</dbReference>
<dbReference type="EMBL" id="OIVN01005001">
    <property type="protein sequence ID" value="SPD20395.1"/>
    <property type="molecule type" value="Genomic_DNA"/>
</dbReference>
<dbReference type="PROSITE" id="PS50994">
    <property type="entry name" value="INTEGRASE"/>
    <property type="match status" value="1"/>
</dbReference>
<dbReference type="InterPro" id="IPR036397">
    <property type="entry name" value="RNaseH_sf"/>
</dbReference>
<dbReference type="InterPro" id="IPR001584">
    <property type="entry name" value="Integrase_cat-core"/>
</dbReference>
<feature type="region of interest" description="Disordered" evidence="2">
    <location>
        <begin position="365"/>
        <end position="385"/>
    </location>
</feature>
<feature type="compositionally biased region" description="Basic and acidic residues" evidence="2">
    <location>
        <begin position="63"/>
        <end position="72"/>
    </location>
</feature>
<sequence>MAPTERLRKDKLRRLIQEPEIENQDEQETVPEKQPMKDPEIEVLRRQIAALTEAMTRYQLHVHGDGSDDGENHYVNPFGRPPRAQRAPVQEQQHVQAKEEPKWEMNFKVGIPEFHGSLNPDEFMDWIHAVERVFDYHEVHDSRKVKLVAVRLRGRASAWWEQLQVQRVRRGKGKVQTWPKMEKLQEQFLPFNYTQSLYKSLHNLRQTRSVEEYAEAFYQLIARVDLNESEEQLVARFVSGLKTHIQDMLCLHTCWTVSEAFNRALLIEKQQARRVPSYPSTSRSGTPVPNATKSWSQPAKKGEMGYNVASSSNAAHNAPKAPFKNQGGVAFKCFKCGEAGHRAAECKKGMTTSRKAMVLDEFEVQEEEEHPVYDEEMEEEIGGDQEEEEGMALMIKKTLLTPKQEKEEDWVRSSLFHTTCSIGGRLSWLNKGSAVKVTKQCMVSFSIREKFEDQVLCDVVKMDVCHLLLGRPWQYDRGTCHDGKRNTYTLKHEGKIVTLLPMKEKVLTKAPKPENLSSLFVSKSFLKETEESGCMYILFTELDHVSNVPKEIKDLLFEYADCFPSDLPLNLPPMRDIQHAIDLIPGSALPNKPAYRMAPKEKEELQRQVDELLSKGFIRASISPCAVPTLLTPKKDGSWRMCVDSRAINKITIKYRFPIPRLDDMSDNLAGSKVFSKIDLRSGYHGVPSSIVSDRDAKFLAHFWRTLLRKIGTNLNFSTSFHPQTDGQTEVTNRSLGNLLRCLIGYNPREWESVLPLAEFAYNSSLNRSTQAAPFEVVYGYKPASVTELIQLPVPTKAHPKALDMVTHMQQVHKEVKERIEASNAKYKTKADQHRRQVVFKEGDLVWVTLTKDRQPAGPFVKLHDRKVGPCRVLKKINENAYKVELPAHLQISNSFNVQHLTPYYQDDDQDEDLVQAC</sequence>
<dbReference type="PANTHER" id="PTHR35046">
    <property type="entry name" value="ZINC KNUCKLE (CCHC-TYPE) FAMILY PROTEIN"/>
    <property type="match status" value="1"/>
</dbReference>
<dbReference type="InterPro" id="IPR043502">
    <property type="entry name" value="DNA/RNA_pol_sf"/>
</dbReference>
<dbReference type="GO" id="GO:0008270">
    <property type="term" value="F:zinc ion binding"/>
    <property type="evidence" value="ECO:0007669"/>
    <property type="project" value="UniProtKB-KW"/>
</dbReference>
<dbReference type="PROSITE" id="PS50158">
    <property type="entry name" value="ZF_CCHC"/>
    <property type="match status" value="1"/>
</dbReference>
<dbReference type="SUPFAM" id="SSF56672">
    <property type="entry name" value="DNA/RNA polymerases"/>
    <property type="match status" value="1"/>
</dbReference>
<feature type="compositionally biased region" description="Low complexity" evidence="2">
    <location>
        <begin position="307"/>
        <end position="318"/>
    </location>
</feature>
<dbReference type="InterPro" id="IPR056924">
    <property type="entry name" value="SH3_Tf2-1"/>
</dbReference>
<protein>
    <recommendedName>
        <fullName evidence="6">CCHC-type domain-containing protein</fullName>
    </recommendedName>
</protein>
<keyword evidence="1" id="KW-0479">Metal-binding</keyword>
<feature type="compositionally biased region" description="Basic and acidic residues" evidence="2">
    <location>
        <begin position="1"/>
        <end position="17"/>
    </location>
</feature>
<organism evidence="5">
    <name type="scientific">Fagus sylvatica</name>
    <name type="common">Beechnut</name>
    <dbReference type="NCBI Taxonomy" id="28930"/>
    <lineage>
        <taxon>Eukaryota</taxon>
        <taxon>Viridiplantae</taxon>
        <taxon>Streptophyta</taxon>
        <taxon>Embryophyta</taxon>
        <taxon>Tracheophyta</taxon>
        <taxon>Spermatophyta</taxon>
        <taxon>Magnoliopsida</taxon>
        <taxon>eudicotyledons</taxon>
        <taxon>Gunneridae</taxon>
        <taxon>Pentapetalae</taxon>
        <taxon>rosids</taxon>
        <taxon>fabids</taxon>
        <taxon>Fagales</taxon>
        <taxon>Fagaceae</taxon>
        <taxon>Fagus</taxon>
    </lineage>
</organism>
<dbReference type="Pfam" id="PF00078">
    <property type="entry name" value="RVT_1"/>
    <property type="match status" value="1"/>
</dbReference>
<dbReference type="PANTHER" id="PTHR35046:SF26">
    <property type="entry name" value="RNA-DIRECTED DNA POLYMERASE"/>
    <property type="match status" value="1"/>
</dbReference>
<feature type="compositionally biased region" description="Acidic residues" evidence="2">
    <location>
        <begin position="19"/>
        <end position="29"/>
    </location>
</feature>
<evidence type="ECO:0000256" key="2">
    <source>
        <dbReference type="SAM" id="MobiDB-lite"/>
    </source>
</evidence>
<dbReference type="InterPro" id="IPR036875">
    <property type="entry name" value="Znf_CCHC_sf"/>
</dbReference>
<dbReference type="SUPFAM" id="SSF57756">
    <property type="entry name" value="Retrovirus zinc finger-like domains"/>
    <property type="match status" value="1"/>
</dbReference>
<dbReference type="SMART" id="SM00343">
    <property type="entry name" value="ZnF_C2HC"/>
    <property type="match status" value="1"/>
</dbReference>
<dbReference type="Pfam" id="PF03732">
    <property type="entry name" value="Retrotrans_gag"/>
    <property type="match status" value="1"/>
</dbReference>
<dbReference type="GO" id="GO:0015074">
    <property type="term" value="P:DNA integration"/>
    <property type="evidence" value="ECO:0007669"/>
    <property type="project" value="InterPro"/>
</dbReference>
<evidence type="ECO:0000259" key="4">
    <source>
        <dbReference type="PROSITE" id="PS50994"/>
    </source>
</evidence>
<feature type="domain" description="Integrase catalytic" evidence="4">
    <location>
        <begin position="595"/>
        <end position="782"/>
    </location>
</feature>
<dbReference type="InterPro" id="IPR005162">
    <property type="entry name" value="Retrotrans_gag_dom"/>
</dbReference>
<dbReference type="SUPFAM" id="SSF53098">
    <property type="entry name" value="Ribonuclease H-like"/>
    <property type="match status" value="1"/>
</dbReference>
<feature type="region of interest" description="Disordered" evidence="2">
    <location>
        <begin position="1"/>
        <end position="40"/>
    </location>
</feature>
<keyword evidence="1" id="KW-0863">Zinc-finger</keyword>
<dbReference type="Gene3D" id="3.30.420.10">
    <property type="entry name" value="Ribonuclease H-like superfamily/Ribonuclease H"/>
    <property type="match status" value="1"/>
</dbReference>
<reference evidence="5" key="1">
    <citation type="submission" date="2018-02" db="EMBL/GenBank/DDBJ databases">
        <authorList>
            <person name="Cohen D.B."/>
            <person name="Kent A.D."/>
        </authorList>
    </citation>
    <scope>NUCLEOTIDE SEQUENCE</scope>
</reference>
<dbReference type="Gene3D" id="3.10.10.10">
    <property type="entry name" value="HIV Type 1 Reverse Transcriptase, subunit A, domain 1"/>
    <property type="match status" value="1"/>
</dbReference>
<feature type="compositionally biased region" description="Basic and acidic residues" evidence="2">
    <location>
        <begin position="30"/>
        <end position="40"/>
    </location>
</feature>
<dbReference type="GO" id="GO:0003676">
    <property type="term" value="F:nucleic acid binding"/>
    <property type="evidence" value="ECO:0007669"/>
    <property type="project" value="InterPro"/>
</dbReference>
<gene>
    <name evidence="5" type="ORF">FSB_LOCUS48277</name>
</gene>
<dbReference type="Pfam" id="PF24626">
    <property type="entry name" value="SH3_Tf2-1"/>
    <property type="match status" value="1"/>
</dbReference>
<dbReference type="AlphaFoldDB" id="A0A2N9I7Z5"/>